<dbReference type="RefSeq" id="XP_067164135.1">
    <property type="nucleotide sequence ID" value="XM_067308034.1"/>
</dbReference>
<evidence type="ECO:0000313" key="9">
    <source>
        <dbReference type="RefSeq" id="XP_067164134.1"/>
    </source>
</evidence>
<dbReference type="GeneID" id="106488315"/>
<dbReference type="RefSeq" id="XP_067164134.1">
    <property type="nucleotide sequence ID" value="XM_067308033.1"/>
</dbReference>
<feature type="region of interest" description="Disordered" evidence="1">
    <location>
        <begin position="45"/>
        <end position="78"/>
    </location>
</feature>
<dbReference type="RefSeq" id="XP_067164131.1">
    <property type="nucleotide sequence ID" value="XM_067308030.1"/>
</dbReference>
<evidence type="ECO:0000313" key="8">
    <source>
        <dbReference type="RefSeq" id="XP_067164133.1"/>
    </source>
</evidence>
<name>A0ABM4FGP9_9AVES</name>
<dbReference type="RefSeq" id="XP_067164132.1">
    <property type="nucleotide sequence ID" value="XM_067308031.1"/>
</dbReference>
<evidence type="ECO:0000313" key="7">
    <source>
        <dbReference type="RefSeq" id="XP_067164132.1"/>
    </source>
</evidence>
<proteinExistence type="predicted"/>
<evidence type="ECO:0000313" key="5">
    <source>
        <dbReference type="RefSeq" id="XP_067164130.1"/>
    </source>
</evidence>
<reference evidence="3 4" key="1">
    <citation type="submission" date="2025-05" db="UniProtKB">
        <authorList>
            <consortium name="RefSeq"/>
        </authorList>
    </citation>
    <scope>IDENTIFICATION</scope>
    <source>
        <tissue evidence="3 4">Blood</tissue>
    </source>
</reference>
<evidence type="ECO:0000256" key="1">
    <source>
        <dbReference type="SAM" id="MobiDB-lite"/>
    </source>
</evidence>
<evidence type="ECO:0000313" key="4">
    <source>
        <dbReference type="RefSeq" id="XP_067164129.1"/>
    </source>
</evidence>
<evidence type="ECO:0000313" key="12">
    <source>
        <dbReference type="RefSeq" id="XP_067164137.1"/>
    </source>
</evidence>
<evidence type="ECO:0000313" key="13">
    <source>
        <dbReference type="RefSeq" id="XP_067164138.1"/>
    </source>
</evidence>
<dbReference type="RefSeq" id="XP_067164137.1">
    <property type="nucleotide sequence ID" value="XM_067308036.1"/>
</dbReference>
<evidence type="ECO:0000313" key="3">
    <source>
        <dbReference type="RefSeq" id="XP_067164128.1"/>
    </source>
</evidence>
<evidence type="ECO:0000313" key="10">
    <source>
        <dbReference type="RefSeq" id="XP_067164135.1"/>
    </source>
</evidence>
<dbReference type="RefSeq" id="XP_067164138.1">
    <property type="nucleotide sequence ID" value="XM_067308037.1"/>
</dbReference>
<evidence type="ECO:0000313" key="15">
    <source>
        <dbReference type="RefSeq" id="XP_067164140.1"/>
    </source>
</evidence>
<dbReference type="RefSeq" id="XP_067164133.1">
    <property type="nucleotide sequence ID" value="XM_067308032.1"/>
</dbReference>
<keyword evidence="2" id="KW-1185">Reference proteome</keyword>
<evidence type="ECO:0000313" key="14">
    <source>
        <dbReference type="RefSeq" id="XP_067164139.1"/>
    </source>
</evidence>
<dbReference type="RefSeq" id="XP_067164140.1">
    <property type="nucleotide sequence ID" value="XM_067308039.1"/>
</dbReference>
<gene>
    <name evidence="3 4 5 6 7 8 9 10 11 12 13 14 15 16" type="primary">LOC106488315</name>
</gene>
<evidence type="ECO:0000313" key="6">
    <source>
        <dbReference type="RefSeq" id="XP_067164131.1"/>
    </source>
</evidence>
<evidence type="ECO:0000313" key="11">
    <source>
        <dbReference type="RefSeq" id="XP_067164136.1"/>
    </source>
</evidence>
<sequence>MLFTVRSRCLPAIAAPSCEMRAEKTADFSPVDLDTQYRSHLVKSRQRERPANITLCDKSHDVKSSRHPVSTSRAPTGRRRSCIAVAPSARSEIRRALFTRRLRRAVSLQSRRLGLAGIPQWTLWTSAEVLSFWTLCSGGSRLCPGRKGCWSDGVNSAADFKMGTESEPSSSLTALTPRICSLIFCTVHPIHKSAYLKICPLLYACKKHREEYDL</sequence>
<protein>
    <submittedName>
        <fullName evidence="3 4">Uncharacterized protein isoform X1</fullName>
    </submittedName>
</protein>
<organism evidence="2 3">
    <name type="scientific">Apteryx mantelli</name>
    <name type="common">North Island brown kiwi</name>
    <dbReference type="NCBI Taxonomy" id="2696672"/>
    <lineage>
        <taxon>Eukaryota</taxon>
        <taxon>Metazoa</taxon>
        <taxon>Chordata</taxon>
        <taxon>Craniata</taxon>
        <taxon>Vertebrata</taxon>
        <taxon>Euteleostomi</taxon>
        <taxon>Archelosauria</taxon>
        <taxon>Archosauria</taxon>
        <taxon>Dinosauria</taxon>
        <taxon>Saurischia</taxon>
        <taxon>Theropoda</taxon>
        <taxon>Coelurosauria</taxon>
        <taxon>Aves</taxon>
        <taxon>Palaeognathae</taxon>
        <taxon>Apterygiformes</taxon>
        <taxon>Apterygidae</taxon>
        <taxon>Apteryx</taxon>
    </lineage>
</organism>
<dbReference type="RefSeq" id="XP_067164141.1">
    <property type="nucleotide sequence ID" value="XM_067308040.1"/>
</dbReference>
<evidence type="ECO:0000313" key="16">
    <source>
        <dbReference type="RefSeq" id="XP_067164141.1"/>
    </source>
</evidence>
<dbReference type="RefSeq" id="XP_067164130.1">
    <property type="nucleotide sequence ID" value="XM_067308029.1"/>
</dbReference>
<dbReference type="RefSeq" id="XP_067164129.1">
    <property type="nucleotide sequence ID" value="XM_067308028.1"/>
</dbReference>
<dbReference type="Proteomes" id="UP001652627">
    <property type="component" value="Chromosome 18"/>
</dbReference>
<dbReference type="RefSeq" id="XP_067164128.1">
    <property type="nucleotide sequence ID" value="XM_067308027.1"/>
</dbReference>
<dbReference type="RefSeq" id="XP_067164136.1">
    <property type="nucleotide sequence ID" value="XM_067308035.1"/>
</dbReference>
<evidence type="ECO:0000313" key="2">
    <source>
        <dbReference type="Proteomes" id="UP001652627"/>
    </source>
</evidence>
<dbReference type="RefSeq" id="XP_067164139.1">
    <property type="nucleotide sequence ID" value="XM_067308038.1"/>
</dbReference>
<accession>A0ABM4FGP9</accession>